<keyword evidence="4 8" id="KW-0812">Transmembrane</keyword>
<dbReference type="NCBIfam" id="TIGR00924">
    <property type="entry name" value="yjdL_sub1_fam"/>
    <property type="match status" value="1"/>
</dbReference>
<dbReference type="Proteomes" id="UP001595683">
    <property type="component" value="Unassembled WGS sequence"/>
</dbReference>
<dbReference type="Gene3D" id="1.20.1250.20">
    <property type="entry name" value="MFS general substrate transporter like domains"/>
    <property type="match status" value="2"/>
</dbReference>
<feature type="transmembrane region" description="Helical" evidence="8">
    <location>
        <begin position="352"/>
        <end position="374"/>
    </location>
</feature>
<evidence type="ECO:0000256" key="8">
    <source>
        <dbReference type="SAM" id="Phobius"/>
    </source>
</evidence>
<dbReference type="RefSeq" id="WP_191325566.1">
    <property type="nucleotide sequence ID" value="NZ_BMZP01000019.1"/>
</dbReference>
<comment type="caution">
    <text evidence="9">The sequence shown here is derived from an EMBL/GenBank/DDBJ whole genome shotgun (WGS) entry which is preliminary data.</text>
</comment>
<dbReference type="Pfam" id="PF00854">
    <property type="entry name" value="PTR2"/>
    <property type="match status" value="1"/>
</dbReference>
<protein>
    <submittedName>
        <fullName evidence="9">Peptide MFS transporter</fullName>
    </submittedName>
</protein>
<evidence type="ECO:0000256" key="4">
    <source>
        <dbReference type="ARBA" id="ARBA00022692"/>
    </source>
</evidence>
<evidence type="ECO:0000256" key="3">
    <source>
        <dbReference type="ARBA" id="ARBA00022475"/>
    </source>
</evidence>
<keyword evidence="5" id="KW-0571">Peptide transport</keyword>
<dbReference type="InterPro" id="IPR050171">
    <property type="entry name" value="MFS_Transporters"/>
</dbReference>
<dbReference type="InterPro" id="IPR005279">
    <property type="entry name" value="Dipep/tripep_permease"/>
</dbReference>
<dbReference type="InterPro" id="IPR036259">
    <property type="entry name" value="MFS_trans_sf"/>
</dbReference>
<keyword evidence="2" id="KW-0813">Transport</keyword>
<evidence type="ECO:0000313" key="9">
    <source>
        <dbReference type="EMBL" id="MFC3672166.1"/>
    </source>
</evidence>
<name>A0ABV7V665_9SPHN</name>
<dbReference type="PANTHER" id="PTHR23517:SF15">
    <property type="entry name" value="PROTON-DEPENDENT OLIGOPEPTIDE FAMILY TRANSPORT PROTEIN"/>
    <property type="match status" value="1"/>
</dbReference>
<dbReference type="EMBL" id="JBHRYE010000020">
    <property type="protein sequence ID" value="MFC3672166.1"/>
    <property type="molecule type" value="Genomic_DNA"/>
</dbReference>
<dbReference type="CDD" id="cd17346">
    <property type="entry name" value="MFS_DtpA_like"/>
    <property type="match status" value="1"/>
</dbReference>
<keyword evidence="7 8" id="KW-0472">Membrane</keyword>
<evidence type="ECO:0000256" key="6">
    <source>
        <dbReference type="ARBA" id="ARBA00022989"/>
    </source>
</evidence>
<feature type="transmembrane region" description="Helical" evidence="8">
    <location>
        <begin position="160"/>
        <end position="183"/>
    </location>
</feature>
<dbReference type="InterPro" id="IPR018456">
    <property type="entry name" value="PTR2_symporter_CS"/>
</dbReference>
<dbReference type="PROSITE" id="PS01022">
    <property type="entry name" value="PTR2_1"/>
    <property type="match status" value="1"/>
</dbReference>
<evidence type="ECO:0000256" key="7">
    <source>
        <dbReference type="ARBA" id="ARBA00023136"/>
    </source>
</evidence>
<evidence type="ECO:0000256" key="5">
    <source>
        <dbReference type="ARBA" id="ARBA00022856"/>
    </source>
</evidence>
<reference evidence="10" key="1">
    <citation type="journal article" date="2019" name="Int. J. Syst. Evol. Microbiol.">
        <title>The Global Catalogue of Microorganisms (GCM) 10K type strain sequencing project: providing services to taxonomists for standard genome sequencing and annotation.</title>
        <authorList>
            <consortium name="The Broad Institute Genomics Platform"/>
            <consortium name="The Broad Institute Genome Sequencing Center for Infectious Disease"/>
            <person name="Wu L."/>
            <person name="Ma J."/>
        </authorList>
    </citation>
    <scope>NUCLEOTIDE SEQUENCE [LARGE SCALE GENOMIC DNA]</scope>
    <source>
        <strain evidence="10">KCTC 42224</strain>
    </source>
</reference>
<sequence>MTTGRHPRGLAVLAATETWERFSFYGMQALLMLYMTTQLLPRAGSGGRVLGLAGLRALLTGVLGPMSDQAFASQVFGLYAGLVYLTPLVGGLIGDRVLGGRRTVLLGAGLMAAGHLLLAFAPGFLVALGLLIIGSGCLKGNIATQVGRLYAPADERRDQAFLWFNLGINIGAFAGPLVCGFLGQDGGWHVGFACAGVGMLVGMAVYVAGWRHLPADGPDGVLAATAAHDGSPAETGRVAPLLGLIALSLFYNIPVGQSFNVYPLWIDHAADRHILGLEIPVAWYLASDGLITVLATPLVLALWARQTRAGRLPGAAARIGIGCAMLALADGLLAVLAHIFPQAHALPPLLGFGYFLLASSAYLFVMPVLLAAVARAAPPHLTATLIGTVYAGLFAANLTAGWLARFYESWGAAAFWAGNGAIATLGVLAAIALRRVLTPPEPAAA</sequence>
<dbReference type="InterPro" id="IPR000109">
    <property type="entry name" value="POT_fam"/>
</dbReference>
<dbReference type="SUPFAM" id="SSF103473">
    <property type="entry name" value="MFS general substrate transporter"/>
    <property type="match status" value="1"/>
</dbReference>
<keyword evidence="6 8" id="KW-1133">Transmembrane helix</keyword>
<gene>
    <name evidence="9" type="ORF">ACFOOT_12110</name>
</gene>
<evidence type="ECO:0000256" key="2">
    <source>
        <dbReference type="ARBA" id="ARBA00022448"/>
    </source>
</evidence>
<evidence type="ECO:0000256" key="1">
    <source>
        <dbReference type="ARBA" id="ARBA00004651"/>
    </source>
</evidence>
<feature type="transmembrane region" description="Helical" evidence="8">
    <location>
        <begin position="281"/>
        <end position="303"/>
    </location>
</feature>
<proteinExistence type="predicted"/>
<keyword evidence="5" id="KW-0653">Protein transport</keyword>
<evidence type="ECO:0000313" key="10">
    <source>
        <dbReference type="Proteomes" id="UP001595683"/>
    </source>
</evidence>
<feature type="transmembrane region" description="Helical" evidence="8">
    <location>
        <begin position="71"/>
        <end position="93"/>
    </location>
</feature>
<keyword evidence="10" id="KW-1185">Reference proteome</keyword>
<keyword evidence="3" id="KW-1003">Cell membrane</keyword>
<feature type="transmembrane region" description="Helical" evidence="8">
    <location>
        <begin position="190"/>
        <end position="209"/>
    </location>
</feature>
<feature type="transmembrane region" description="Helical" evidence="8">
    <location>
        <begin position="381"/>
        <end position="404"/>
    </location>
</feature>
<comment type="subcellular location">
    <subcellularLocation>
        <location evidence="1">Cell membrane</location>
        <topology evidence="1">Multi-pass membrane protein</topology>
    </subcellularLocation>
</comment>
<organism evidence="9 10">
    <name type="scientific">Novosphingobium pokkalii</name>
    <dbReference type="NCBI Taxonomy" id="1770194"/>
    <lineage>
        <taxon>Bacteria</taxon>
        <taxon>Pseudomonadati</taxon>
        <taxon>Pseudomonadota</taxon>
        <taxon>Alphaproteobacteria</taxon>
        <taxon>Sphingomonadales</taxon>
        <taxon>Sphingomonadaceae</taxon>
        <taxon>Novosphingobium</taxon>
    </lineage>
</organism>
<feature type="transmembrane region" description="Helical" evidence="8">
    <location>
        <begin position="410"/>
        <end position="433"/>
    </location>
</feature>
<feature type="transmembrane region" description="Helical" evidence="8">
    <location>
        <begin position="105"/>
        <end position="133"/>
    </location>
</feature>
<accession>A0ABV7V665</accession>
<feature type="transmembrane region" description="Helical" evidence="8">
    <location>
        <begin position="315"/>
        <end position="340"/>
    </location>
</feature>
<dbReference type="PANTHER" id="PTHR23517">
    <property type="entry name" value="RESISTANCE PROTEIN MDTM, PUTATIVE-RELATED-RELATED"/>
    <property type="match status" value="1"/>
</dbReference>